<dbReference type="GO" id="GO:0015418">
    <property type="term" value="F:ABC-type quaternary ammonium compound transporting activity"/>
    <property type="evidence" value="ECO:0007669"/>
    <property type="project" value="UniProtKB-EC"/>
</dbReference>
<feature type="region of interest" description="Disordered" evidence="8">
    <location>
        <begin position="393"/>
        <end position="412"/>
    </location>
</feature>
<dbReference type="SUPFAM" id="SSF52540">
    <property type="entry name" value="P-loop containing nucleoside triphosphate hydrolases"/>
    <property type="match status" value="1"/>
</dbReference>
<dbReference type="GO" id="GO:0005886">
    <property type="term" value="C:plasma membrane"/>
    <property type="evidence" value="ECO:0007669"/>
    <property type="project" value="UniProtKB-SubCell"/>
</dbReference>
<dbReference type="SUPFAM" id="SSF54631">
    <property type="entry name" value="CBS-domain pair"/>
    <property type="match status" value="1"/>
</dbReference>
<dbReference type="PANTHER" id="PTHR43869:SF1">
    <property type="entry name" value="GLYCINE BETAINE_PROLINE BETAINE TRANSPORT SYSTEM ATP-BINDING PROTEIN PROV"/>
    <property type="match status" value="1"/>
</dbReference>
<comment type="catalytic activity">
    <reaction evidence="7">
        <text>a quaternary ammonium(out) + ATP + H2O = a quaternary ammonium(in) + ADP + phosphate + H(+)</text>
        <dbReference type="Rhea" id="RHEA:11036"/>
        <dbReference type="ChEBI" id="CHEBI:15377"/>
        <dbReference type="ChEBI" id="CHEBI:15378"/>
        <dbReference type="ChEBI" id="CHEBI:30616"/>
        <dbReference type="ChEBI" id="CHEBI:35267"/>
        <dbReference type="ChEBI" id="CHEBI:43474"/>
        <dbReference type="ChEBI" id="CHEBI:456216"/>
    </reaction>
</comment>
<dbReference type="Pfam" id="PF00005">
    <property type="entry name" value="ABC_tran"/>
    <property type="match status" value="1"/>
</dbReference>
<keyword evidence="7" id="KW-1003">Cell membrane</keyword>
<proteinExistence type="inferred from homology"/>
<dbReference type="InterPro" id="IPR003439">
    <property type="entry name" value="ABC_transporter-like_ATP-bd"/>
</dbReference>
<keyword evidence="3 7" id="KW-0547">Nucleotide-binding</keyword>
<comment type="similarity">
    <text evidence="1 7">Belongs to the ABC transporter superfamily.</text>
</comment>
<keyword evidence="7" id="KW-0997">Cell inner membrane</keyword>
<accession>A0A2S5KST8</accession>
<dbReference type="PROSITE" id="PS51371">
    <property type="entry name" value="CBS"/>
    <property type="match status" value="1"/>
</dbReference>
<feature type="domain" description="CBS" evidence="10">
    <location>
        <begin position="342"/>
        <end position="399"/>
    </location>
</feature>
<dbReference type="GO" id="GO:0005524">
    <property type="term" value="F:ATP binding"/>
    <property type="evidence" value="ECO:0007669"/>
    <property type="project" value="UniProtKB-UniRule"/>
</dbReference>
<evidence type="ECO:0000256" key="3">
    <source>
        <dbReference type="ARBA" id="ARBA00022741"/>
    </source>
</evidence>
<reference evidence="11 12" key="1">
    <citation type="submission" date="2018-02" db="EMBL/GenBank/DDBJ databases">
        <title>novel marine gammaproteobacteria from coastal saline agro ecosystem.</title>
        <authorList>
            <person name="Krishnan R."/>
            <person name="Ramesh Kumar N."/>
        </authorList>
    </citation>
    <scope>NUCLEOTIDE SEQUENCE [LARGE SCALE GENOMIC DNA]</scope>
    <source>
        <strain evidence="11 12">228</strain>
    </source>
</reference>
<comment type="subunit">
    <text evidence="7">The complex is probably composed of two ATP-binding proteins, two transmembrane proteins and a solute-binding protein.</text>
</comment>
<dbReference type="InterPro" id="IPR003593">
    <property type="entry name" value="AAA+_ATPase"/>
</dbReference>
<dbReference type="GO" id="GO:0006970">
    <property type="term" value="P:response to osmotic stress"/>
    <property type="evidence" value="ECO:0007669"/>
    <property type="project" value="UniProtKB-ARBA"/>
</dbReference>
<evidence type="ECO:0000259" key="10">
    <source>
        <dbReference type="PROSITE" id="PS51371"/>
    </source>
</evidence>
<dbReference type="InterPro" id="IPR017871">
    <property type="entry name" value="ABC_transporter-like_CS"/>
</dbReference>
<evidence type="ECO:0000256" key="7">
    <source>
        <dbReference type="RuleBase" id="RU369116"/>
    </source>
</evidence>
<dbReference type="SMART" id="SM00382">
    <property type="entry name" value="AAA"/>
    <property type="match status" value="1"/>
</dbReference>
<evidence type="ECO:0000256" key="1">
    <source>
        <dbReference type="ARBA" id="ARBA00005417"/>
    </source>
</evidence>
<evidence type="ECO:0000256" key="5">
    <source>
        <dbReference type="ARBA" id="ARBA00022970"/>
    </source>
</evidence>
<organism evidence="11 12">
    <name type="scientific">Proteobacteria bacterium 228</name>
    <dbReference type="NCBI Taxonomy" id="2083153"/>
    <lineage>
        <taxon>Bacteria</taxon>
        <taxon>Pseudomonadati</taxon>
        <taxon>Pseudomonadota</taxon>
    </lineage>
</organism>
<comment type="caution">
    <text evidence="11">The sequence shown here is derived from an EMBL/GenBank/DDBJ whole genome shotgun (WGS) entry which is preliminary data.</text>
</comment>
<dbReference type="EMBL" id="PRLP01000026">
    <property type="protein sequence ID" value="PPC77725.1"/>
    <property type="molecule type" value="Genomic_DNA"/>
</dbReference>
<dbReference type="PANTHER" id="PTHR43869">
    <property type="entry name" value="GLYCINE BETAINE/PROLINE BETAINE TRANSPORT SYSTEM ATP-BINDING PROTEIN PROV"/>
    <property type="match status" value="1"/>
</dbReference>
<sequence length="412" mass="45144">MMKIQVQNIYKIFGRQPQKALAAVKAGKDKDSLLAETGHTLGLKDISLDIEGGKTFVIMGLSGSGKSTLIRHFNRLIEPTAGDIRVDGQSVMAMNDKELLEFRRHKISMVFQRFGLLPHRNVLDNVAYGLRVQGADPSERQRKARHWIDVVGLAGYEASFPDELSGGMQQRVGLARALCTDPDILLMDEAFSALDPLIRREMQDQLISLQNSLHKTIVFITHDLDEALRLGNRIAILKDGEIQQVGTPQEILLHPANAYVNAFVQDVNRTKVLTAGLALAAADVFDNTAVFNARTPAQEALRKLQQCPDSHGFVVDDQQHLLGVVQQQALSQCDGQQPLATLVHQIDAVAEDALLEQVMEQVAHAGHGIPVVDGEQRLTGILTAESTLQALTDEQRGQVSPVTAAESERKAS</sequence>
<feature type="domain" description="ABC transporter" evidence="9">
    <location>
        <begin position="4"/>
        <end position="264"/>
    </location>
</feature>
<dbReference type="InterPro" id="IPR005892">
    <property type="entry name" value="Gly-betaine_transp_ATP-bd"/>
</dbReference>
<evidence type="ECO:0000256" key="6">
    <source>
        <dbReference type="PROSITE-ProRule" id="PRU00703"/>
    </source>
</evidence>
<evidence type="ECO:0000313" key="12">
    <source>
        <dbReference type="Proteomes" id="UP000238196"/>
    </source>
</evidence>
<evidence type="ECO:0000256" key="8">
    <source>
        <dbReference type="SAM" id="MobiDB-lite"/>
    </source>
</evidence>
<keyword evidence="2 7" id="KW-0813">Transport</keyword>
<dbReference type="PROSITE" id="PS00211">
    <property type="entry name" value="ABC_TRANSPORTER_1"/>
    <property type="match status" value="1"/>
</dbReference>
<comment type="subcellular location">
    <subcellularLocation>
        <location evidence="7">Cell inner membrane</location>
        <topology evidence="7">Peripheral membrane protein</topology>
    </subcellularLocation>
</comment>
<dbReference type="Gene3D" id="3.10.580.10">
    <property type="entry name" value="CBS-domain"/>
    <property type="match status" value="1"/>
</dbReference>
<dbReference type="InterPro" id="IPR027417">
    <property type="entry name" value="P-loop_NTPase"/>
</dbReference>
<dbReference type="GO" id="GO:0031460">
    <property type="term" value="P:glycine betaine transport"/>
    <property type="evidence" value="ECO:0007669"/>
    <property type="project" value="InterPro"/>
</dbReference>
<dbReference type="InterPro" id="IPR000644">
    <property type="entry name" value="CBS_dom"/>
</dbReference>
<dbReference type="Gene3D" id="3.40.50.300">
    <property type="entry name" value="P-loop containing nucleotide triphosphate hydrolases"/>
    <property type="match status" value="1"/>
</dbReference>
<dbReference type="AlphaFoldDB" id="A0A2S5KST8"/>
<gene>
    <name evidence="11" type="ORF">C4K68_08625</name>
</gene>
<dbReference type="EC" id="7.6.2.9" evidence="7"/>
<dbReference type="OrthoDB" id="9802264at2"/>
<dbReference type="GO" id="GO:0006865">
    <property type="term" value="P:amino acid transport"/>
    <property type="evidence" value="ECO:0007669"/>
    <property type="project" value="UniProtKB-UniRule"/>
</dbReference>
<dbReference type="GO" id="GO:0016887">
    <property type="term" value="F:ATP hydrolysis activity"/>
    <property type="evidence" value="ECO:0007669"/>
    <property type="project" value="UniProtKB-UniRule"/>
</dbReference>
<protein>
    <recommendedName>
        <fullName evidence="7">Quaternary amine transport ATP-binding protein</fullName>
        <ecNumber evidence="7">7.6.2.9</ecNumber>
    </recommendedName>
</protein>
<dbReference type="PROSITE" id="PS50893">
    <property type="entry name" value="ABC_TRANSPORTER_2"/>
    <property type="match status" value="1"/>
</dbReference>
<keyword evidence="4 7" id="KW-0067">ATP-binding</keyword>
<keyword evidence="7" id="KW-0472">Membrane</keyword>
<dbReference type="NCBIfam" id="TIGR01186">
    <property type="entry name" value="proV"/>
    <property type="match status" value="1"/>
</dbReference>
<evidence type="ECO:0000256" key="4">
    <source>
        <dbReference type="ARBA" id="ARBA00022840"/>
    </source>
</evidence>
<evidence type="ECO:0000256" key="2">
    <source>
        <dbReference type="ARBA" id="ARBA00022448"/>
    </source>
</evidence>
<dbReference type="Proteomes" id="UP000238196">
    <property type="component" value="Unassembled WGS sequence"/>
</dbReference>
<dbReference type="CDD" id="cd03294">
    <property type="entry name" value="ABC_Pro_Gly_Betaine"/>
    <property type="match status" value="1"/>
</dbReference>
<evidence type="ECO:0000259" key="9">
    <source>
        <dbReference type="PROSITE" id="PS50893"/>
    </source>
</evidence>
<evidence type="ECO:0000313" key="11">
    <source>
        <dbReference type="EMBL" id="PPC77725.1"/>
    </source>
</evidence>
<name>A0A2S5KST8_9PROT</name>
<dbReference type="InterPro" id="IPR051921">
    <property type="entry name" value="ABC_osmolyte_uptake_ATP-bind"/>
</dbReference>
<keyword evidence="5" id="KW-0029">Amino-acid transport</keyword>
<dbReference type="InterPro" id="IPR046342">
    <property type="entry name" value="CBS_dom_sf"/>
</dbReference>
<dbReference type="Pfam" id="PF00571">
    <property type="entry name" value="CBS"/>
    <property type="match status" value="1"/>
</dbReference>
<dbReference type="FunFam" id="3.40.50.300:FF:000201">
    <property type="entry name" value="Glycine betaine/L-proline ABC transporter ATP-binding protein"/>
    <property type="match status" value="1"/>
</dbReference>
<keyword evidence="6" id="KW-0129">CBS domain</keyword>